<feature type="transmembrane region" description="Helical" evidence="16">
    <location>
        <begin position="746"/>
        <end position="771"/>
    </location>
</feature>
<dbReference type="NCBIfam" id="TIGR00917">
    <property type="entry name" value="2A060601"/>
    <property type="match status" value="1"/>
</dbReference>
<keyword evidence="8" id="KW-0445">Lipid transport</keyword>
<feature type="transmembrane region" description="Helical" evidence="16">
    <location>
        <begin position="1129"/>
        <end position="1153"/>
    </location>
</feature>
<dbReference type="OrthoDB" id="6510177at2759"/>
<feature type="chain" id="PRO_5040365930" description="SSD domain-containing protein" evidence="17">
    <location>
        <begin position="25"/>
        <end position="1245"/>
    </location>
</feature>
<dbReference type="InterPro" id="IPR032190">
    <property type="entry name" value="NPC1_N"/>
</dbReference>
<evidence type="ECO:0000256" key="16">
    <source>
        <dbReference type="SAM" id="Phobius"/>
    </source>
</evidence>
<evidence type="ECO:0000256" key="2">
    <source>
        <dbReference type="ARBA" id="ARBA00005585"/>
    </source>
</evidence>
<keyword evidence="12" id="KW-1207">Sterol metabolism</keyword>
<dbReference type="EMBL" id="OU900094">
    <property type="protein sequence ID" value="CAH1141196.1"/>
    <property type="molecule type" value="Genomic_DNA"/>
</dbReference>
<feature type="transmembrane region" description="Helical" evidence="16">
    <location>
        <begin position="816"/>
        <end position="836"/>
    </location>
</feature>
<dbReference type="FunFam" id="1.20.1640.10:FF:000008">
    <property type="entry name" value="NPC intracellular cholesterol transporter 1"/>
    <property type="match status" value="1"/>
</dbReference>
<dbReference type="PANTHER" id="PTHR45727:SF2">
    <property type="entry name" value="NPC INTRACELLULAR CHOLESTEROL TRANSPORTER 1"/>
    <property type="match status" value="1"/>
</dbReference>
<reference evidence="19" key="1">
    <citation type="submission" date="2022-01" db="EMBL/GenBank/DDBJ databases">
        <authorList>
            <person name="King R."/>
        </authorList>
    </citation>
    <scope>NUCLEOTIDE SEQUENCE</scope>
</reference>
<dbReference type="Pfam" id="PF22314">
    <property type="entry name" value="NPC1_MLD"/>
    <property type="match status" value="1"/>
</dbReference>
<comment type="similarity">
    <text evidence="2">Belongs to the patched family.</text>
</comment>
<dbReference type="InterPro" id="IPR053958">
    <property type="entry name" value="HMGCR/SNAP/NPC1-like_SSD"/>
</dbReference>
<dbReference type="GO" id="GO:0042632">
    <property type="term" value="P:cholesterol homeostasis"/>
    <property type="evidence" value="ECO:0007669"/>
    <property type="project" value="TreeGrafter"/>
</dbReference>
<evidence type="ECO:0000256" key="7">
    <source>
        <dbReference type="ARBA" id="ARBA00022989"/>
    </source>
</evidence>
<dbReference type="InterPro" id="IPR053956">
    <property type="entry name" value="NPC1_MLD"/>
</dbReference>
<dbReference type="Pfam" id="PF12349">
    <property type="entry name" value="Sterol-sensing"/>
    <property type="match status" value="1"/>
</dbReference>
<evidence type="ECO:0000256" key="11">
    <source>
        <dbReference type="ARBA" id="ARBA00023157"/>
    </source>
</evidence>
<evidence type="ECO:0000256" key="10">
    <source>
        <dbReference type="ARBA" id="ARBA00023136"/>
    </source>
</evidence>
<keyword evidence="20" id="KW-1185">Reference proteome</keyword>
<feature type="domain" description="SSD" evidence="18">
    <location>
        <begin position="606"/>
        <end position="771"/>
    </location>
</feature>
<comment type="catalytic activity">
    <reaction evidence="15">
        <text>cholesterol(in) = cholesterol(out)</text>
        <dbReference type="Rhea" id="RHEA:39747"/>
        <dbReference type="ChEBI" id="CHEBI:16113"/>
    </reaction>
</comment>
<evidence type="ECO:0000256" key="5">
    <source>
        <dbReference type="ARBA" id="ARBA00022692"/>
    </source>
</evidence>
<feature type="transmembrane region" description="Helical" evidence="16">
    <location>
        <begin position="1099"/>
        <end position="1123"/>
    </location>
</feature>
<feature type="transmembrane region" description="Helical" evidence="16">
    <location>
        <begin position="281"/>
        <end position="301"/>
    </location>
</feature>
<feature type="transmembrane region" description="Helical" evidence="16">
    <location>
        <begin position="1072"/>
        <end position="1094"/>
    </location>
</feature>
<keyword evidence="9" id="KW-0443">Lipid metabolism</keyword>
<evidence type="ECO:0000256" key="6">
    <source>
        <dbReference type="ARBA" id="ARBA00022729"/>
    </source>
</evidence>
<name>A0A9P0DGI5_PHYSR</name>
<dbReference type="PROSITE" id="PS50156">
    <property type="entry name" value="SSD"/>
    <property type="match status" value="1"/>
</dbReference>
<keyword evidence="3" id="KW-0813">Transport</keyword>
<accession>A0A9P0DGI5</accession>
<dbReference type="InterPro" id="IPR004765">
    <property type="entry name" value="NPC1-like"/>
</dbReference>
<evidence type="ECO:0000256" key="15">
    <source>
        <dbReference type="ARBA" id="ARBA00034049"/>
    </source>
</evidence>
<keyword evidence="4" id="KW-0153">Cholesterol metabolism</keyword>
<feature type="transmembrane region" description="Helical" evidence="16">
    <location>
        <begin position="349"/>
        <end position="369"/>
    </location>
</feature>
<feature type="transmembrane region" description="Helical" evidence="16">
    <location>
        <begin position="1174"/>
        <end position="1194"/>
    </location>
</feature>
<feature type="transmembrane region" description="Helical" evidence="16">
    <location>
        <begin position="671"/>
        <end position="692"/>
    </location>
</feature>
<dbReference type="Proteomes" id="UP001153712">
    <property type="component" value="Chromosome 1"/>
</dbReference>
<dbReference type="InterPro" id="IPR000731">
    <property type="entry name" value="SSD"/>
</dbReference>
<keyword evidence="14" id="KW-0753">Steroid metabolism</keyword>
<dbReference type="GO" id="GO:0030299">
    <property type="term" value="P:intestinal cholesterol absorption"/>
    <property type="evidence" value="ECO:0007669"/>
    <property type="project" value="TreeGrafter"/>
</dbReference>
<sequence>MKKGTLNCVLFALILLQLLDVSSAKCSLYKVCAHDRGYAQYCIPHNGSIFPPSFSWLIDPKPLDKSDENYKAAIDVLHQFCPYYLNDDGTTKDLCCAADQIIAMGSGFSNMAPFKRCSSCTINIQNIFCQVTCSPKQSDMIESHNIKISSDFKLYADEVKIIINENLLNKTYDSCKGVSLPSTGTTVMENACGSYGAVWCTPDRWLSYINDPKQNPLAPFLITHTLVNDSVPGALNYEAKSCNEAWPGHEACSCVDCPLSCNGESYHNLSHGYFIFPSLELYIVACGVLLLVIATIILVVVCRELIQGFRMACWGSATVSNIKTKTENAGKLLEDSFYMMGTIVAESRIKVLVMSVIGIALLTSGSIFLKVTTDPVELWASPKSTSRMNKDFFDSYFGPFYRTNQIFIRAVGLEPFIFESKYGGNITLGPAFNSDFLQAVFELQDRITNETSLKGLEKICFAPLRTIYSGAPKVSECTVISLLGLFKNDKTLFKNDNSSYETIIGCLQAPNSINCLAPYGGPILPGLALGGATKKNNYLDAVGVTLTILTANSVKKEDLKGTLAWEKNFIEFLRKWEDEEMPDFMDIAYSAERSIEDEIEDLSKSTVSTVAISYSVMFVYITLMLGKYTSYKNFMVDSKFSLALGGILIVFSSVGSAIGICGYFNVVTTMLTIEVVPFLVLAVGVDNIFIIVQTHQRKERRKDLSIAENIGETMAQVGPSMFLTSASEIFCFGIGTLSTMPAVHTFAMYATLAILLDFILQITAFVALLSLDDQRCESNRLDVLCCIKAKVPENIDNSDFMYKVWANYAVPALMKLPVRCFIILLFITTLVLSLVVSPKIEVGLDQEISMPEGSHVIKYFKFMKDLLGIGPPVYWITKGDVNYFDPHIRYRTCGGSNCSSNSISTQIYMASLQPETTFISQQANSWLDDFKDWSETDSCCKYFKDTGYFCPHTDTECEPCDFARTNVSELEYFRRYLPHFLNDNPDPGCAKGGHPSYSTSITYVSDAKGYTKIVASNVMGYHTVLKSSDDFISALKYARHIAANLTKTLDVAGVEIFPYSVFYVFYEQYLSIWTDTLQSIALSLATVLVTNFVFSGFKLLPAVVLTFTILMIIIHMLGLMWLWNISLNAISLVNLVMCVGISVEFCGHIIHAFEKSPKDTSVERITDALANTGIKVINGITLTKFCGIVILAFASSQVFRIFYFRMYMGIVVIGALHGLVFLPAVLSFEGAIKRSKKSTPVNGTT</sequence>
<evidence type="ECO:0000313" key="19">
    <source>
        <dbReference type="EMBL" id="CAH1141196.1"/>
    </source>
</evidence>
<evidence type="ECO:0000256" key="17">
    <source>
        <dbReference type="SAM" id="SignalP"/>
    </source>
</evidence>
<keyword evidence="13" id="KW-0325">Glycoprotein</keyword>
<evidence type="ECO:0000256" key="4">
    <source>
        <dbReference type="ARBA" id="ARBA00022548"/>
    </source>
</evidence>
<feature type="signal peptide" evidence="17">
    <location>
        <begin position="1"/>
        <end position="24"/>
    </location>
</feature>
<gene>
    <name evidence="19" type="ORF">PHYEVI_LOCUS885</name>
</gene>
<evidence type="ECO:0000256" key="3">
    <source>
        <dbReference type="ARBA" id="ARBA00022448"/>
    </source>
</evidence>
<protein>
    <recommendedName>
        <fullName evidence="18">SSD domain-containing protein</fullName>
    </recommendedName>
</protein>
<dbReference type="Gene3D" id="1.20.1640.10">
    <property type="entry name" value="Multidrug efflux transporter AcrB transmembrane domain"/>
    <property type="match status" value="2"/>
</dbReference>
<feature type="transmembrane region" description="Helical" evidence="16">
    <location>
        <begin position="1206"/>
        <end position="1228"/>
    </location>
</feature>
<keyword evidence="11" id="KW-1015">Disulfide bond</keyword>
<dbReference type="GO" id="GO:0005886">
    <property type="term" value="C:plasma membrane"/>
    <property type="evidence" value="ECO:0007669"/>
    <property type="project" value="TreeGrafter"/>
</dbReference>
<evidence type="ECO:0000256" key="1">
    <source>
        <dbReference type="ARBA" id="ARBA00004127"/>
    </source>
</evidence>
<dbReference type="GO" id="GO:0015918">
    <property type="term" value="P:sterol transport"/>
    <property type="evidence" value="ECO:0007669"/>
    <property type="project" value="TreeGrafter"/>
</dbReference>
<keyword evidence="7 16" id="KW-1133">Transmembrane helix</keyword>
<keyword evidence="10 16" id="KW-0472">Membrane</keyword>
<keyword evidence="5 16" id="KW-0812">Transmembrane</keyword>
<dbReference type="GO" id="GO:0008203">
    <property type="term" value="P:cholesterol metabolic process"/>
    <property type="evidence" value="ECO:0007669"/>
    <property type="project" value="UniProtKB-KW"/>
</dbReference>
<evidence type="ECO:0000313" key="20">
    <source>
        <dbReference type="Proteomes" id="UP001153712"/>
    </source>
</evidence>
<dbReference type="AlphaFoldDB" id="A0A9P0DGI5"/>
<organism evidence="19 20">
    <name type="scientific">Phyllotreta striolata</name>
    <name type="common">Striped flea beetle</name>
    <name type="synonym">Crioceris striolata</name>
    <dbReference type="NCBI Taxonomy" id="444603"/>
    <lineage>
        <taxon>Eukaryota</taxon>
        <taxon>Metazoa</taxon>
        <taxon>Ecdysozoa</taxon>
        <taxon>Arthropoda</taxon>
        <taxon>Hexapoda</taxon>
        <taxon>Insecta</taxon>
        <taxon>Pterygota</taxon>
        <taxon>Neoptera</taxon>
        <taxon>Endopterygota</taxon>
        <taxon>Coleoptera</taxon>
        <taxon>Polyphaga</taxon>
        <taxon>Cucujiformia</taxon>
        <taxon>Chrysomeloidea</taxon>
        <taxon>Chrysomelidae</taxon>
        <taxon>Galerucinae</taxon>
        <taxon>Alticini</taxon>
        <taxon>Phyllotreta</taxon>
    </lineage>
</organism>
<dbReference type="GO" id="GO:0005319">
    <property type="term" value="F:lipid transporter activity"/>
    <property type="evidence" value="ECO:0007669"/>
    <property type="project" value="InterPro"/>
</dbReference>
<comment type="subcellular location">
    <subcellularLocation>
        <location evidence="1">Endomembrane system</location>
        <topology evidence="1">Multi-pass membrane protein</topology>
    </subcellularLocation>
</comment>
<proteinExistence type="inferred from homology"/>
<evidence type="ECO:0000256" key="8">
    <source>
        <dbReference type="ARBA" id="ARBA00023055"/>
    </source>
</evidence>
<feature type="transmembrane region" description="Helical" evidence="16">
    <location>
        <begin position="611"/>
        <end position="628"/>
    </location>
</feature>
<feature type="transmembrane region" description="Helical" evidence="16">
    <location>
        <begin position="640"/>
        <end position="665"/>
    </location>
</feature>
<evidence type="ECO:0000256" key="13">
    <source>
        <dbReference type="ARBA" id="ARBA00023180"/>
    </source>
</evidence>
<keyword evidence="6 17" id="KW-0732">Signal</keyword>
<dbReference type="Pfam" id="PF16414">
    <property type="entry name" value="NPC1_N"/>
    <property type="match status" value="1"/>
</dbReference>
<dbReference type="PANTHER" id="PTHR45727">
    <property type="entry name" value="NPC INTRACELLULAR CHOLESTEROL TRANSPORTER 1"/>
    <property type="match status" value="1"/>
</dbReference>
<dbReference type="GO" id="GO:0015485">
    <property type="term" value="F:cholesterol binding"/>
    <property type="evidence" value="ECO:0007669"/>
    <property type="project" value="TreeGrafter"/>
</dbReference>
<evidence type="ECO:0000256" key="12">
    <source>
        <dbReference type="ARBA" id="ARBA00023166"/>
    </source>
</evidence>
<evidence type="ECO:0000256" key="14">
    <source>
        <dbReference type="ARBA" id="ARBA00023221"/>
    </source>
</evidence>
<dbReference type="GO" id="GO:0012505">
    <property type="term" value="C:endomembrane system"/>
    <property type="evidence" value="ECO:0007669"/>
    <property type="project" value="UniProtKB-SubCell"/>
</dbReference>
<dbReference type="SUPFAM" id="SSF82866">
    <property type="entry name" value="Multidrug efflux transporter AcrB transmembrane domain"/>
    <property type="match status" value="2"/>
</dbReference>
<evidence type="ECO:0000259" key="18">
    <source>
        <dbReference type="PROSITE" id="PS50156"/>
    </source>
</evidence>
<evidence type="ECO:0000256" key="9">
    <source>
        <dbReference type="ARBA" id="ARBA00023098"/>
    </source>
</evidence>